<dbReference type="OrthoDB" id="361020at2759"/>
<dbReference type="CDD" id="cd20078">
    <property type="entry name" value="XPF_nuclease_XPF_euk"/>
    <property type="match status" value="1"/>
</dbReference>
<name>A0A0L6VCL2_9BASI</name>
<evidence type="ECO:0000256" key="3">
    <source>
        <dbReference type="ARBA" id="ARBA00022801"/>
    </source>
</evidence>
<evidence type="ECO:0000256" key="1">
    <source>
        <dbReference type="ARBA" id="ARBA00004123"/>
    </source>
</evidence>
<sequence>MGISNDGEGLLGFQEAVLKELDQKDGLLILARGLGLRSIISTYLKSHCVKAHLTPPPLVFVINATSDDEAGINDQLGMRMACIHHEISASERERMFKHGGVLSITSRILIVDMLNSKLDLAQITGIVVLHAEEYVTSLPPNFFHYYYYFRSRFRQLQSRPSYSASFESLTLFVILFPPLPSNFHLLNRKKSHVLLLLLLFDKERFHQSLHSTFVSVQLEVDDLTIDNALHRSFDQIIRNQLNPIWHRVSFKTKQLVSDLKTLRQLLSSAQQSSIYLLAFRYLLAFDCITFYRFLETILVANSPKESAAGLRHSESPWLFTSAADTIFSVAKNRVFLKQNPSTATDSNVISILPGDPTEEEEEAMREIEEIAVNAVQRSGYGLHLAADTGWNWLPEDIEPVLENQPKWQLLQDVLKEIEENLYQAAESETGDSAEFNTILIMCSSTSTCSVLKEYIATQHVPSDAKYGTRPIMKRRLREYFFWKRTMGKMSRNSQQQEPQPPASTSKSSTDDQAMSAALKRKTEFQRKATYLNKRRRVRGASNAATAGHSRDNPVDLSKPSDPETVEKEAMEVADLFDSMANQQNDLTEREDGAIDGLLTDTLDGLDFVTDFDMLSMDDLVVIQVYLGDEDDCVLEELRPRHVIMYEPDVGFVRRVEVSVKKCFQIYLTTCYRLRHPEINVKPYFLMYSESVEEQRYLSSIRREKESFEKLIRENSTMVIPLDVEARPGDLTQEQLVHVISSRHAGGKALKTGMPKVNLKSFFRQITILDVREFRSSLPSLLHAQNFTIEPTTLLVGDYILSPEMCVERKSIADLIQSFNSGRLLSLNSRSDKLLLSPINITYCFFLLFMYRYQQCEMMSAHYKTPILLIEFDEKKSFTLEVCPLFFVDRAEGEAEGRLMGRCVMYVCMKTYKETRGNKTSTNTAGPSDTDLQAKLVLLTLTFKKLRMIWSSSPAATAEIFRDLKQTHPEPDGERASLVGMDEISMSEKGRLDLVSLSHQNSNVAFCSLAHELLKALPGMDELKARKLIWGLVHSTPAINTSSNSSADPSNVVPPLSTDAVPSNPSSHHLVKNFKDLCLLSCRDLKNLLGPESGARLFHFIHDEVDHA</sequence>
<feature type="compositionally biased region" description="Polar residues" evidence="7">
    <location>
        <begin position="490"/>
        <end position="512"/>
    </location>
</feature>
<dbReference type="GO" id="GO:0000724">
    <property type="term" value="P:double-strand break repair via homologous recombination"/>
    <property type="evidence" value="ECO:0007669"/>
    <property type="project" value="TreeGrafter"/>
</dbReference>
<keyword evidence="4" id="KW-0238">DNA-binding</keyword>
<evidence type="ECO:0000256" key="5">
    <source>
        <dbReference type="ARBA" id="ARBA00023204"/>
    </source>
</evidence>
<evidence type="ECO:0000256" key="6">
    <source>
        <dbReference type="ARBA" id="ARBA00023242"/>
    </source>
</evidence>
<gene>
    <name evidence="9" type="ORF">VP01_205g5</name>
</gene>
<dbReference type="GO" id="GO:0003697">
    <property type="term" value="F:single-stranded DNA binding"/>
    <property type="evidence" value="ECO:0007669"/>
    <property type="project" value="TreeGrafter"/>
</dbReference>
<evidence type="ECO:0000256" key="2">
    <source>
        <dbReference type="ARBA" id="ARBA00022763"/>
    </source>
</evidence>
<dbReference type="GO" id="GO:0000014">
    <property type="term" value="F:single-stranded DNA endodeoxyribonuclease activity"/>
    <property type="evidence" value="ECO:0007669"/>
    <property type="project" value="TreeGrafter"/>
</dbReference>
<evidence type="ECO:0000256" key="4">
    <source>
        <dbReference type="ARBA" id="ARBA00023125"/>
    </source>
</evidence>
<dbReference type="GO" id="GO:0003684">
    <property type="term" value="F:damaged DNA binding"/>
    <property type="evidence" value="ECO:0007669"/>
    <property type="project" value="TreeGrafter"/>
</dbReference>
<dbReference type="InterPro" id="IPR011335">
    <property type="entry name" value="Restrct_endonuc-II-like"/>
</dbReference>
<dbReference type="GO" id="GO:1901255">
    <property type="term" value="P:nucleotide-excision repair involved in interstrand cross-link repair"/>
    <property type="evidence" value="ECO:0007669"/>
    <property type="project" value="TreeGrafter"/>
</dbReference>
<feature type="domain" description="ERCC4" evidence="8">
    <location>
        <begin position="765"/>
        <end position="873"/>
    </location>
</feature>
<keyword evidence="5" id="KW-0234">DNA repair</keyword>
<dbReference type="PANTHER" id="PTHR10150">
    <property type="entry name" value="DNA REPAIR ENDONUCLEASE XPF"/>
    <property type="match status" value="1"/>
</dbReference>
<feature type="region of interest" description="Disordered" evidence="7">
    <location>
        <begin position="1039"/>
        <end position="1064"/>
    </location>
</feature>
<dbReference type="AlphaFoldDB" id="A0A0L6VCL2"/>
<dbReference type="SMART" id="SM00891">
    <property type="entry name" value="ERCC4"/>
    <property type="match status" value="1"/>
</dbReference>
<dbReference type="EMBL" id="LAVV01006904">
    <property type="protein sequence ID" value="KNZ57845.1"/>
    <property type="molecule type" value="Genomic_DNA"/>
</dbReference>
<dbReference type="Gene3D" id="3.40.50.10130">
    <property type="match status" value="2"/>
</dbReference>
<dbReference type="PANTHER" id="PTHR10150:SF0">
    <property type="entry name" value="DNA REPAIR ENDONUCLEASE XPF"/>
    <property type="match status" value="1"/>
</dbReference>
<feature type="compositionally biased region" description="Basic and acidic residues" evidence="7">
    <location>
        <begin position="548"/>
        <end position="564"/>
    </location>
</feature>
<evidence type="ECO:0000259" key="8">
    <source>
        <dbReference type="SMART" id="SM00891"/>
    </source>
</evidence>
<evidence type="ECO:0000313" key="9">
    <source>
        <dbReference type="EMBL" id="KNZ57845.1"/>
    </source>
</evidence>
<dbReference type="GO" id="GO:0000712">
    <property type="term" value="P:resolution of meiotic recombination intermediates"/>
    <property type="evidence" value="ECO:0007669"/>
    <property type="project" value="TreeGrafter"/>
</dbReference>
<feature type="region of interest" description="Disordered" evidence="7">
    <location>
        <begin position="488"/>
        <end position="519"/>
    </location>
</feature>
<organism evidence="9 10">
    <name type="scientific">Puccinia sorghi</name>
    <dbReference type="NCBI Taxonomy" id="27349"/>
    <lineage>
        <taxon>Eukaryota</taxon>
        <taxon>Fungi</taxon>
        <taxon>Dikarya</taxon>
        <taxon>Basidiomycota</taxon>
        <taxon>Pucciniomycotina</taxon>
        <taxon>Pucciniomycetes</taxon>
        <taxon>Pucciniales</taxon>
        <taxon>Pucciniaceae</taxon>
        <taxon>Puccinia</taxon>
    </lineage>
</organism>
<keyword evidence="3" id="KW-0378">Hydrolase</keyword>
<dbReference type="SUPFAM" id="SSF52980">
    <property type="entry name" value="Restriction endonuclease-like"/>
    <property type="match status" value="2"/>
</dbReference>
<dbReference type="VEuPathDB" id="FungiDB:VP01_205g5"/>
<evidence type="ECO:0000313" key="10">
    <source>
        <dbReference type="Proteomes" id="UP000037035"/>
    </source>
</evidence>
<keyword evidence="6" id="KW-0539">Nucleus</keyword>
<dbReference type="GO" id="GO:0000110">
    <property type="term" value="C:nucleotide-excision repair factor 1 complex"/>
    <property type="evidence" value="ECO:0007669"/>
    <property type="project" value="TreeGrafter"/>
</dbReference>
<proteinExistence type="predicted"/>
<evidence type="ECO:0000256" key="7">
    <source>
        <dbReference type="SAM" id="MobiDB-lite"/>
    </source>
</evidence>
<feature type="region of interest" description="Disordered" evidence="7">
    <location>
        <begin position="535"/>
        <end position="564"/>
    </location>
</feature>
<dbReference type="Proteomes" id="UP000037035">
    <property type="component" value="Unassembled WGS sequence"/>
</dbReference>
<comment type="caution">
    <text evidence="9">The sequence shown here is derived from an EMBL/GenBank/DDBJ whole genome shotgun (WGS) entry which is preliminary data.</text>
</comment>
<dbReference type="STRING" id="27349.A0A0L6VCL2"/>
<accession>A0A0L6VCL2</accession>
<keyword evidence="10" id="KW-1185">Reference proteome</keyword>
<dbReference type="InterPro" id="IPR047520">
    <property type="entry name" value="XPF_nuclease"/>
</dbReference>
<comment type="subcellular location">
    <subcellularLocation>
        <location evidence="1">Nucleus</location>
    </subcellularLocation>
</comment>
<keyword evidence="2" id="KW-0227">DNA damage</keyword>
<dbReference type="Pfam" id="PF02732">
    <property type="entry name" value="ERCC4"/>
    <property type="match status" value="1"/>
</dbReference>
<protein>
    <recommendedName>
        <fullName evidence="8">ERCC4 domain-containing protein</fullName>
    </recommendedName>
</protein>
<reference evidence="9 10" key="1">
    <citation type="submission" date="2015-08" db="EMBL/GenBank/DDBJ databases">
        <title>Next Generation Sequencing and Analysis of the Genome of Puccinia sorghi L Schw, the Causal Agent of Maize Common Rust.</title>
        <authorList>
            <person name="Rochi L."/>
            <person name="Burguener G."/>
            <person name="Darino M."/>
            <person name="Turjanski A."/>
            <person name="Kreff E."/>
            <person name="Dieguez M.J."/>
            <person name="Sacco F."/>
        </authorList>
    </citation>
    <scope>NUCLEOTIDE SEQUENCE [LARGE SCALE GENOMIC DNA]</scope>
    <source>
        <strain evidence="9 10">RO10H11247</strain>
    </source>
</reference>
<dbReference type="InterPro" id="IPR006166">
    <property type="entry name" value="ERCC4_domain"/>
</dbReference>
<feature type="compositionally biased region" description="Polar residues" evidence="7">
    <location>
        <begin position="1039"/>
        <end position="1048"/>
    </location>
</feature>